<dbReference type="Proteomes" id="UP000294215">
    <property type="component" value="Unassembled WGS sequence"/>
</dbReference>
<gene>
    <name evidence="1" type="ORF">ELH40_37435</name>
</gene>
<name>A0AB38HRY0_9HYPH</name>
<accession>A0AB38HRY0</accession>
<dbReference type="EMBL" id="SIMR01000007">
    <property type="protein sequence ID" value="TBC02300.1"/>
    <property type="molecule type" value="Genomic_DNA"/>
</dbReference>
<organism evidence="1 2">
    <name type="scientific">Rhizobium ruizarguesonis</name>
    <dbReference type="NCBI Taxonomy" id="2081791"/>
    <lineage>
        <taxon>Bacteria</taxon>
        <taxon>Pseudomonadati</taxon>
        <taxon>Pseudomonadota</taxon>
        <taxon>Alphaproteobacteria</taxon>
        <taxon>Hyphomicrobiales</taxon>
        <taxon>Rhizobiaceae</taxon>
        <taxon>Rhizobium/Agrobacterium group</taxon>
        <taxon>Rhizobium</taxon>
    </lineage>
</organism>
<dbReference type="AlphaFoldDB" id="A0AB38HRY0"/>
<protein>
    <submittedName>
        <fullName evidence="1">Uncharacterized protein</fullName>
    </submittedName>
</protein>
<evidence type="ECO:0000313" key="1">
    <source>
        <dbReference type="EMBL" id="TBC02300.1"/>
    </source>
</evidence>
<evidence type="ECO:0000313" key="2">
    <source>
        <dbReference type="Proteomes" id="UP000294215"/>
    </source>
</evidence>
<proteinExistence type="predicted"/>
<reference evidence="1 2" key="1">
    <citation type="submission" date="2019-02" db="EMBL/GenBank/DDBJ databases">
        <title>The genomic architecture of introgression among sibling species of bacteria.</title>
        <authorList>
            <person name="Cavassim M.I.A."/>
            <person name="Moeskjaer S."/>
            <person name="Moslemi C."/>
            <person name="Fields B."/>
            <person name="Bachmann A."/>
            <person name="Vilhjalmsson B."/>
            <person name="Schierup M.H."/>
            <person name="Young J.P.W."/>
            <person name="Andersen S.U."/>
        </authorList>
    </citation>
    <scope>NUCLEOTIDE SEQUENCE [LARGE SCALE GENOMIC DNA]</scope>
    <source>
        <strain evidence="1 2">SM92</strain>
    </source>
</reference>
<sequence>MQPLGWYRWREANWRAVTNAGQFAPVVSPQRLAGDCSQGGLRKIWLRSVAMIIQATGWKERPLRVWHSERLFNFTCYRFRLPAGLVTATFNPLLSNEPLDHANAALSTVFLPGLLFCAMRC</sequence>
<comment type="caution">
    <text evidence="1">The sequence shown here is derived from an EMBL/GenBank/DDBJ whole genome shotgun (WGS) entry which is preliminary data.</text>
</comment>